<dbReference type="RefSeq" id="WP_323253562.1">
    <property type="nucleotide sequence ID" value="NZ_JAYFUL010000067.1"/>
</dbReference>
<evidence type="ECO:0008006" key="3">
    <source>
        <dbReference type="Google" id="ProtNLM"/>
    </source>
</evidence>
<name>A0ABU5QUH4_9BACT</name>
<keyword evidence="2" id="KW-1185">Reference proteome</keyword>
<gene>
    <name evidence="1" type="ORF">VB264_23375</name>
</gene>
<proteinExistence type="predicted"/>
<organism evidence="1 2">
    <name type="scientific">Arcicella aquatica</name>
    <dbReference type="NCBI Taxonomy" id="217141"/>
    <lineage>
        <taxon>Bacteria</taxon>
        <taxon>Pseudomonadati</taxon>
        <taxon>Bacteroidota</taxon>
        <taxon>Cytophagia</taxon>
        <taxon>Cytophagales</taxon>
        <taxon>Flectobacillaceae</taxon>
        <taxon>Arcicella</taxon>
    </lineage>
</organism>
<comment type="caution">
    <text evidence="1">The sequence shown here is derived from an EMBL/GenBank/DDBJ whole genome shotgun (WGS) entry which is preliminary data.</text>
</comment>
<evidence type="ECO:0000313" key="2">
    <source>
        <dbReference type="Proteomes" id="UP001304671"/>
    </source>
</evidence>
<sequence>MKTENNILTLDEFKDKYYGKRGSARREKLEKGYKNFKDKK</sequence>
<reference evidence="1 2" key="1">
    <citation type="submission" date="2023-12" db="EMBL/GenBank/DDBJ databases">
        <title>Novel species of the genus Arcicella isolated from rivers.</title>
        <authorList>
            <person name="Lu H."/>
        </authorList>
    </citation>
    <scope>NUCLEOTIDE SEQUENCE [LARGE SCALE GENOMIC DNA]</scope>
    <source>
        <strain evidence="1 2">LMG 21963</strain>
    </source>
</reference>
<dbReference type="Proteomes" id="UP001304671">
    <property type="component" value="Unassembled WGS sequence"/>
</dbReference>
<evidence type="ECO:0000313" key="1">
    <source>
        <dbReference type="EMBL" id="MEA5260760.1"/>
    </source>
</evidence>
<accession>A0ABU5QUH4</accession>
<dbReference type="EMBL" id="JAYFUL010000067">
    <property type="protein sequence ID" value="MEA5260760.1"/>
    <property type="molecule type" value="Genomic_DNA"/>
</dbReference>
<protein>
    <recommendedName>
        <fullName evidence="3">ABC transporter ATP-binding protein</fullName>
    </recommendedName>
</protein>